<feature type="compositionally biased region" description="Polar residues" evidence="2">
    <location>
        <begin position="203"/>
        <end position="217"/>
    </location>
</feature>
<accession>A0AAE1YQI1</accession>
<name>A0AAE1YQI1_9LAMI</name>
<comment type="caution">
    <text evidence="4">The sequence shown here is derived from an EMBL/GenBank/DDBJ whole genome shotgun (WGS) entry which is preliminary data.</text>
</comment>
<keyword evidence="1" id="KW-0175">Coiled coil</keyword>
<protein>
    <recommendedName>
        <fullName evidence="6">DUF4408 domain-containing protein</fullName>
    </recommendedName>
</protein>
<reference evidence="4" key="2">
    <citation type="journal article" date="2024" name="Plant">
        <title>Genomic evolution and insights into agronomic trait innovations of Sesamum species.</title>
        <authorList>
            <person name="Miao H."/>
            <person name="Wang L."/>
            <person name="Qu L."/>
            <person name="Liu H."/>
            <person name="Sun Y."/>
            <person name="Le M."/>
            <person name="Wang Q."/>
            <person name="Wei S."/>
            <person name="Zheng Y."/>
            <person name="Lin W."/>
            <person name="Duan Y."/>
            <person name="Cao H."/>
            <person name="Xiong S."/>
            <person name="Wang X."/>
            <person name="Wei L."/>
            <person name="Li C."/>
            <person name="Ma Q."/>
            <person name="Ju M."/>
            <person name="Zhao R."/>
            <person name="Li G."/>
            <person name="Mu C."/>
            <person name="Tian Q."/>
            <person name="Mei H."/>
            <person name="Zhang T."/>
            <person name="Gao T."/>
            <person name="Zhang H."/>
        </authorList>
    </citation>
    <scope>NUCLEOTIDE SEQUENCE</scope>
    <source>
        <strain evidence="4">3651</strain>
    </source>
</reference>
<keyword evidence="3" id="KW-0812">Transmembrane</keyword>
<dbReference type="AlphaFoldDB" id="A0AAE1YQI1"/>
<feature type="region of interest" description="Disordered" evidence="2">
    <location>
        <begin position="118"/>
        <end position="141"/>
    </location>
</feature>
<evidence type="ECO:0000313" key="4">
    <source>
        <dbReference type="EMBL" id="KAK4434546.1"/>
    </source>
</evidence>
<evidence type="ECO:0008006" key="6">
    <source>
        <dbReference type="Google" id="ProtNLM"/>
    </source>
</evidence>
<gene>
    <name evidence="4" type="ORF">Salat_0617400</name>
</gene>
<sequence>MEPRVFDNVKFEKAKAVARFNRFRRLVKLWQFFEVLVVFGLISWSSARVPAVLRITGGYFVEVSTYLFNHHVVFLIGNAIIVLLFMLCRQNDDVSLSGGGDFYDDYVKYSEAAAHRRETTTVPVPEDVPAEESAGSVSEEKQIVLRTEETKGIPQCDDVAAAIEKATRQINRFQRTQSEKLKQEIAVRPRRELRRSETENNRETVSSGPSDASEIETLSSEEFRRRVDAFIDKHWIKNKTKRRNQFEEHENYQLLKMG</sequence>
<feature type="coiled-coil region" evidence="1">
    <location>
        <begin position="156"/>
        <end position="183"/>
    </location>
</feature>
<feature type="compositionally biased region" description="Basic and acidic residues" evidence="2">
    <location>
        <begin position="188"/>
        <end position="202"/>
    </location>
</feature>
<dbReference type="PANTHER" id="PTHR33640">
    <property type="entry name" value="TRANSMEMBRANE PROTEIN"/>
    <property type="match status" value="1"/>
</dbReference>
<keyword evidence="3" id="KW-0472">Membrane</keyword>
<evidence type="ECO:0000256" key="2">
    <source>
        <dbReference type="SAM" id="MobiDB-lite"/>
    </source>
</evidence>
<proteinExistence type="predicted"/>
<dbReference type="Proteomes" id="UP001293254">
    <property type="component" value="Unassembled WGS sequence"/>
</dbReference>
<feature type="transmembrane region" description="Helical" evidence="3">
    <location>
        <begin position="67"/>
        <end position="87"/>
    </location>
</feature>
<reference evidence="4" key="1">
    <citation type="submission" date="2020-06" db="EMBL/GenBank/DDBJ databases">
        <authorList>
            <person name="Li T."/>
            <person name="Hu X."/>
            <person name="Zhang T."/>
            <person name="Song X."/>
            <person name="Zhang H."/>
            <person name="Dai N."/>
            <person name="Sheng W."/>
            <person name="Hou X."/>
            <person name="Wei L."/>
        </authorList>
    </citation>
    <scope>NUCLEOTIDE SEQUENCE</scope>
    <source>
        <strain evidence="4">3651</strain>
        <tissue evidence="4">Leaf</tissue>
    </source>
</reference>
<feature type="transmembrane region" description="Helical" evidence="3">
    <location>
        <begin position="29"/>
        <end position="47"/>
    </location>
</feature>
<organism evidence="4 5">
    <name type="scientific">Sesamum alatum</name>
    <dbReference type="NCBI Taxonomy" id="300844"/>
    <lineage>
        <taxon>Eukaryota</taxon>
        <taxon>Viridiplantae</taxon>
        <taxon>Streptophyta</taxon>
        <taxon>Embryophyta</taxon>
        <taxon>Tracheophyta</taxon>
        <taxon>Spermatophyta</taxon>
        <taxon>Magnoliopsida</taxon>
        <taxon>eudicotyledons</taxon>
        <taxon>Gunneridae</taxon>
        <taxon>Pentapetalae</taxon>
        <taxon>asterids</taxon>
        <taxon>lamiids</taxon>
        <taxon>Lamiales</taxon>
        <taxon>Pedaliaceae</taxon>
        <taxon>Sesamum</taxon>
    </lineage>
</organism>
<evidence type="ECO:0000313" key="5">
    <source>
        <dbReference type="Proteomes" id="UP001293254"/>
    </source>
</evidence>
<evidence type="ECO:0000256" key="3">
    <source>
        <dbReference type="SAM" id="Phobius"/>
    </source>
</evidence>
<dbReference type="EMBL" id="JACGWO010000002">
    <property type="protein sequence ID" value="KAK4434546.1"/>
    <property type="molecule type" value="Genomic_DNA"/>
</dbReference>
<evidence type="ECO:0000256" key="1">
    <source>
        <dbReference type="SAM" id="Coils"/>
    </source>
</evidence>
<keyword evidence="3" id="KW-1133">Transmembrane helix</keyword>
<dbReference type="PANTHER" id="PTHR33640:SF30">
    <property type="entry name" value="DUF4408 DOMAIN-CONTAINING PROTEIN"/>
    <property type="match status" value="1"/>
</dbReference>
<keyword evidence="5" id="KW-1185">Reference proteome</keyword>
<feature type="region of interest" description="Disordered" evidence="2">
    <location>
        <begin position="188"/>
        <end position="217"/>
    </location>
</feature>